<proteinExistence type="predicted"/>
<evidence type="ECO:0000259" key="12">
    <source>
        <dbReference type="Pfam" id="PF07727"/>
    </source>
</evidence>
<dbReference type="InterPro" id="IPR039537">
    <property type="entry name" value="Retrotran_Ty1/copia-like"/>
</dbReference>
<dbReference type="Pfam" id="PF07727">
    <property type="entry name" value="RVT_2"/>
    <property type="match status" value="1"/>
</dbReference>
<evidence type="ECO:0000256" key="3">
    <source>
        <dbReference type="ARBA" id="ARBA00022759"/>
    </source>
</evidence>
<keyword evidence="3" id="KW-0255">Endonuclease</keyword>
<sequence>MQMLYCFVNNIHVDLLCEGLHYSLEHPSTLIPYPKFTKLIVSHYMIAFPEISRRARDKYHNLDDDMMKSGDELEAKQNVQKVEEHLIAKEIEKLVEGEKNVENVDVNSSTLRQDDTLTVLDTRLEPRINKESLAVEITVAEQPINVIEEEEESAEDDFELRGREKGKHVEEDQKNPDDAHPEGENSAKRHKTSGHGTYVFGESSSGQAYESESGPSTLGNQEQLDDSNIYTDSYATDDDEIPTEKVSQELVDEMSQTIDEAKLLGIEKRIEFMIIASADNRPPMLEKSMYDSWKSQDGTTRTKKYEELSVTEKLQAGCDLKATNIVLQGLPPNVYTIFNQNKVAKEIWEKVKLTMQEHRDSLIAQVNSKSMENADLKGQIQEKVFVTTTLLNEFRRLKGKNVLDNATTITNATTIAPEMFKLNLDPLAPRLLKNRDAHIDYLKYTQEQTDILPGIVKQAKAKQPLDNALDYDCKHAKRIQELLVYVRDTCPNENKPCDKLVAVTPLNKVKKVRRPKLVKSINSSKKYKILESRIANKLKPNHSWGSNATDVPSSSSSLVNDRFSILFSGYLSSEDDSESVFLTCPSDRLSPSGGYHVVPLPITGNFMPPKPDLVFNIAPLAVEFDHSTFNVQVSPAKPAQAMSHTTVSMAPIIEDWVSDLEDELLPKSKPVYVTVVRQVNADVPKIMKSRLRPAHPLNRKSNPSIRSAVKGKNGKWVWRPKCPILDHDSRTTCASLTIKRFDYNDALERSKSRNVDVASLRLMLFKDAAAIANAKVKDSLSKGPPQVLAKDILARGIPKLKFKKDHLCSACALGKSKKSSHQLKAEDTNQEKLYLLHMDLYGPIRVESINRKNYILSEAINTACYTQNRSLIRLRYNKTPYELMHEKKPGLSFLRFFGSLCYPTNNSEDLGKLNAKDDIGIFMDVKMDFLNGELWEEVYVSQPKGFVDPDKPDHMYKLKKALYGLKQAPRATKYQLADIFTKALPRERFNFLVKKLGVKRMFPDTLKSPIEEETSNG</sequence>
<feature type="non-terminal residue" evidence="13">
    <location>
        <position position="1017"/>
    </location>
</feature>
<dbReference type="GO" id="GO:0004519">
    <property type="term" value="F:endonuclease activity"/>
    <property type="evidence" value="ECO:0007669"/>
    <property type="project" value="UniProtKB-KW"/>
</dbReference>
<evidence type="ECO:0000256" key="5">
    <source>
        <dbReference type="ARBA" id="ARBA00022842"/>
    </source>
</evidence>
<evidence type="ECO:0000256" key="2">
    <source>
        <dbReference type="ARBA" id="ARBA00022723"/>
    </source>
</evidence>
<keyword evidence="8" id="KW-0808">Transferase</keyword>
<evidence type="ECO:0000256" key="6">
    <source>
        <dbReference type="ARBA" id="ARBA00022908"/>
    </source>
</evidence>
<evidence type="ECO:0000256" key="11">
    <source>
        <dbReference type="SAM" id="MobiDB-lite"/>
    </source>
</evidence>
<reference evidence="13" key="1">
    <citation type="journal article" date="2019" name="Sci. Rep.">
        <title>Draft genome of Tanacetum cinerariifolium, the natural source of mosquito coil.</title>
        <authorList>
            <person name="Yamashiro T."/>
            <person name="Shiraishi A."/>
            <person name="Satake H."/>
            <person name="Nakayama K."/>
        </authorList>
    </citation>
    <scope>NUCLEOTIDE SEQUENCE</scope>
</reference>
<feature type="compositionally biased region" description="Basic and acidic residues" evidence="11">
    <location>
        <begin position="164"/>
        <end position="187"/>
    </location>
</feature>
<evidence type="ECO:0000256" key="1">
    <source>
        <dbReference type="ARBA" id="ARBA00022722"/>
    </source>
</evidence>
<keyword evidence="1" id="KW-0540">Nuclease</keyword>
<feature type="compositionally biased region" description="Polar residues" evidence="11">
    <location>
        <begin position="202"/>
        <end position="224"/>
    </location>
</feature>
<dbReference type="GO" id="GO:0015074">
    <property type="term" value="P:DNA integration"/>
    <property type="evidence" value="ECO:0007669"/>
    <property type="project" value="UniProtKB-KW"/>
</dbReference>
<keyword evidence="8" id="KW-0239">DNA-directed DNA polymerase</keyword>
<keyword evidence="5" id="KW-0460">Magnesium</keyword>
<dbReference type="GO" id="GO:0046872">
    <property type="term" value="F:metal ion binding"/>
    <property type="evidence" value="ECO:0007669"/>
    <property type="project" value="UniProtKB-KW"/>
</dbReference>
<evidence type="ECO:0000256" key="7">
    <source>
        <dbReference type="ARBA" id="ARBA00022918"/>
    </source>
</evidence>
<dbReference type="GO" id="GO:0006310">
    <property type="term" value="P:DNA recombination"/>
    <property type="evidence" value="ECO:0007669"/>
    <property type="project" value="UniProtKB-KW"/>
</dbReference>
<evidence type="ECO:0000313" key="13">
    <source>
        <dbReference type="EMBL" id="GEU89258.1"/>
    </source>
</evidence>
<comment type="caution">
    <text evidence="13">The sequence shown here is derived from an EMBL/GenBank/DDBJ whole genome shotgun (WGS) entry which is preliminary data.</text>
</comment>
<dbReference type="PANTHER" id="PTHR42648">
    <property type="entry name" value="TRANSPOSASE, PUTATIVE-RELATED"/>
    <property type="match status" value="1"/>
</dbReference>
<dbReference type="AlphaFoldDB" id="A0A6L2NSD1"/>
<dbReference type="PANTHER" id="PTHR42648:SF11">
    <property type="entry name" value="TRANSPOSON TY4-P GAG-POL POLYPROTEIN"/>
    <property type="match status" value="1"/>
</dbReference>
<dbReference type="EMBL" id="BKCJ010009924">
    <property type="protein sequence ID" value="GEU89258.1"/>
    <property type="molecule type" value="Genomic_DNA"/>
</dbReference>
<accession>A0A6L2NSD1</accession>
<organism evidence="13">
    <name type="scientific">Tanacetum cinerariifolium</name>
    <name type="common">Dalmatian daisy</name>
    <name type="synonym">Chrysanthemum cinerariifolium</name>
    <dbReference type="NCBI Taxonomy" id="118510"/>
    <lineage>
        <taxon>Eukaryota</taxon>
        <taxon>Viridiplantae</taxon>
        <taxon>Streptophyta</taxon>
        <taxon>Embryophyta</taxon>
        <taxon>Tracheophyta</taxon>
        <taxon>Spermatophyta</taxon>
        <taxon>Magnoliopsida</taxon>
        <taxon>eudicotyledons</taxon>
        <taxon>Gunneridae</taxon>
        <taxon>Pentapetalae</taxon>
        <taxon>asterids</taxon>
        <taxon>campanulids</taxon>
        <taxon>Asterales</taxon>
        <taxon>Asteraceae</taxon>
        <taxon>Asteroideae</taxon>
        <taxon>Anthemideae</taxon>
        <taxon>Anthemidinae</taxon>
        <taxon>Tanacetum</taxon>
    </lineage>
</organism>
<keyword evidence="9" id="KW-0233">DNA recombination</keyword>
<keyword evidence="2" id="KW-0479">Metal-binding</keyword>
<keyword evidence="6" id="KW-0229">DNA integration</keyword>
<evidence type="ECO:0000256" key="4">
    <source>
        <dbReference type="ARBA" id="ARBA00022801"/>
    </source>
</evidence>
<evidence type="ECO:0000256" key="8">
    <source>
        <dbReference type="ARBA" id="ARBA00022932"/>
    </source>
</evidence>
<feature type="region of interest" description="Disordered" evidence="11">
    <location>
        <begin position="164"/>
        <end position="224"/>
    </location>
</feature>
<keyword evidence="7" id="KW-0695">RNA-directed DNA polymerase</keyword>
<dbReference type="GO" id="GO:0003887">
    <property type="term" value="F:DNA-directed DNA polymerase activity"/>
    <property type="evidence" value="ECO:0007669"/>
    <property type="project" value="UniProtKB-KW"/>
</dbReference>
<name>A0A6L2NSD1_TANCI</name>
<keyword evidence="8" id="KW-0548">Nucleotidyltransferase</keyword>
<keyword evidence="4" id="KW-0378">Hydrolase</keyword>
<feature type="domain" description="Reverse transcriptase Ty1/copia-type" evidence="12">
    <location>
        <begin position="922"/>
        <end position="982"/>
    </location>
</feature>
<dbReference type="GO" id="GO:0003964">
    <property type="term" value="F:RNA-directed DNA polymerase activity"/>
    <property type="evidence" value="ECO:0007669"/>
    <property type="project" value="UniProtKB-KW"/>
</dbReference>
<dbReference type="InterPro" id="IPR013103">
    <property type="entry name" value="RVT_2"/>
</dbReference>
<gene>
    <name evidence="13" type="ORF">Tci_061236</name>
</gene>
<keyword evidence="10" id="KW-0511">Multifunctional enzyme</keyword>
<evidence type="ECO:0000256" key="10">
    <source>
        <dbReference type="ARBA" id="ARBA00023268"/>
    </source>
</evidence>
<protein>
    <submittedName>
        <fullName evidence="13">Putative Gag-Pol polyprotein</fullName>
    </submittedName>
</protein>
<evidence type="ECO:0000256" key="9">
    <source>
        <dbReference type="ARBA" id="ARBA00023172"/>
    </source>
</evidence>
<dbReference type="GO" id="GO:0016787">
    <property type="term" value="F:hydrolase activity"/>
    <property type="evidence" value="ECO:0007669"/>
    <property type="project" value="UniProtKB-KW"/>
</dbReference>